<accession>A0A0E0H8N1</accession>
<organism evidence="2">
    <name type="scientific">Oryza nivara</name>
    <name type="common">Indian wild rice</name>
    <name type="synonym">Oryza sativa f. spontanea</name>
    <dbReference type="NCBI Taxonomy" id="4536"/>
    <lineage>
        <taxon>Eukaryota</taxon>
        <taxon>Viridiplantae</taxon>
        <taxon>Streptophyta</taxon>
        <taxon>Embryophyta</taxon>
        <taxon>Tracheophyta</taxon>
        <taxon>Spermatophyta</taxon>
        <taxon>Magnoliopsida</taxon>
        <taxon>Liliopsida</taxon>
        <taxon>Poales</taxon>
        <taxon>Poaceae</taxon>
        <taxon>BOP clade</taxon>
        <taxon>Oryzoideae</taxon>
        <taxon>Oryzeae</taxon>
        <taxon>Oryzinae</taxon>
        <taxon>Oryza</taxon>
    </lineage>
</organism>
<name>A0A0E0H8N1_ORYNI</name>
<evidence type="ECO:0000313" key="2">
    <source>
        <dbReference type="EnsemblPlants" id="ONIVA05G01160.2"/>
    </source>
</evidence>
<evidence type="ECO:0000313" key="3">
    <source>
        <dbReference type="Proteomes" id="UP000006591"/>
    </source>
</evidence>
<keyword evidence="3" id="KW-1185">Reference proteome</keyword>
<dbReference type="HOGENOM" id="CLU_1009656_0_0_1"/>
<reference evidence="2" key="1">
    <citation type="submission" date="2015-04" db="UniProtKB">
        <authorList>
            <consortium name="EnsemblPlants"/>
        </authorList>
    </citation>
    <scope>IDENTIFICATION</scope>
    <source>
        <strain evidence="2">SL10</strain>
    </source>
</reference>
<feature type="compositionally biased region" description="Basic residues" evidence="1">
    <location>
        <begin position="260"/>
        <end position="269"/>
    </location>
</feature>
<feature type="compositionally biased region" description="Pro residues" evidence="1">
    <location>
        <begin position="213"/>
        <end position="223"/>
    </location>
</feature>
<feature type="compositionally biased region" description="Low complexity" evidence="1">
    <location>
        <begin position="109"/>
        <end position="124"/>
    </location>
</feature>
<sequence length="276" mass="29402">MYEDTPTLLPDVLKVIKHIIQDAGDVLRRAVLKPKRPVDEVRLEVLGTNEANAIEHVGDPVLAQDVAVLGNGVASKTWSATLEHSLSKKAIWSLRPCDRRDERSKRRPSPGLAEPAPSALEAPGVVGLGHSPTSSEPARGHSSRLRRVMLSGCSGGRQDRPFPPRGVRGGGGGMRRACPAPAPPPPPAPAGVAASGGVSREADHDAERQNFFPAPPPTPPPPSSGVAMATRIGPPATQTYTKSHQTRMVILTPFHTPQKNSKKNQKKKTKVEEPPT</sequence>
<feature type="region of interest" description="Disordered" evidence="1">
    <location>
        <begin position="97"/>
        <end position="276"/>
    </location>
</feature>
<feature type="compositionally biased region" description="Pro residues" evidence="1">
    <location>
        <begin position="180"/>
        <end position="189"/>
    </location>
</feature>
<evidence type="ECO:0000256" key="1">
    <source>
        <dbReference type="SAM" id="MobiDB-lite"/>
    </source>
</evidence>
<dbReference type="AlphaFoldDB" id="A0A0E0H8N1"/>
<dbReference type="Proteomes" id="UP000006591">
    <property type="component" value="Chromosome 5"/>
</dbReference>
<protein>
    <submittedName>
        <fullName evidence="2">Uncharacterized protein</fullName>
    </submittedName>
</protein>
<dbReference type="Gramene" id="ONIVA05G01160.2">
    <property type="protein sequence ID" value="ONIVA05G01160.2"/>
    <property type="gene ID" value="ONIVA05G01160"/>
</dbReference>
<dbReference type="EnsemblPlants" id="ONIVA05G01160.2">
    <property type="protein sequence ID" value="ONIVA05G01160.2"/>
    <property type="gene ID" value="ONIVA05G01160"/>
</dbReference>
<reference evidence="2" key="2">
    <citation type="submission" date="2018-04" db="EMBL/GenBank/DDBJ databases">
        <title>OnivRS2 (Oryza nivara Reference Sequence Version 2).</title>
        <authorList>
            <person name="Zhang J."/>
            <person name="Kudrna D."/>
            <person name="Lee S."/>
            <person name="Talag J."/>
            <person name="Rajasekar S."/>
            <person name="Welchert J."/>
            <person name="Hsing Y.-I."/>
            <person name="Wing R.A."/>
        </authorList>
    </citation>
    <scope>NUCLEOTIDE SEQUENCE [LARGE SCALE GENOMIC DNA]</scope>
    <source>
        <strain evidence="2">SL10</strain>
    </source>
</reference>
<proteinExistence type="predicted"/>